<keyword evidence="4 14" id="KW-0808">Transferase</keyword>
<evidence type="ECO:0000256" key="11">
    <source>
        <dbReference type="ARBA" id="ARBA00023136"/>
    </source>
</evidence>
<dbReference type="GO" id="GO:0005524">
    <property type="term" value="F:ATP binding"/>
    <property type="evidence" value="ECO:0007669"/>
    <property type="project" value="UniProtKB-KW"/>
</dbReference>
<evidence type="ECO:0000256" key="10">
    <source>
        <dbReference type="ARBA" id="ARBA00023012"/>
    </source>
</evidence>
<dbReference type="PANTHER" id="PTHR34220:SF11">
    <property type="entry name" value="SENSOR PROTEIN KINASE HPTS"/>
    <property type="match status" value="1"/>
</dbReference>
<proteinExistence type="predicted"/>
<dbReference type="PANTHER" id="PTHR34220">
    <property type="entry name" value="SENSOR HISTIDINE KINASE YPDA"/>
    <property type="match status" value="1"/>
</dbReference>
<name>A0A1E3AFY3_9FIRM</name>
<dbReference type="InterPro" id="IPR050640">
    <property type="entry name" value="Bact_2-comp_sensor_kinase"/>
</dbReference>
<dbReference type="EC" id="2.7.13.3" evidence="14"/>
<feature type="transmembrane region" description="Helical" evidence="12">
    <location>
        <begin position="287"/>
        <end position="308"/>
    </location>
</feature>
<dbReference type="GO" id="GO:0005886">
    <property type="term" value="C:plasma membrane"/>
    <property type="evidence" value="ECO:0007669"/>
    <property type="project" value="UniProtKB-SubCell"/>
</dbReference>
<dbReference type="EMBL" id="MCGH01000002">
    <property type="protein sequence ID" value="ODM07642.1"/>
    <property type="molecule type" value="Genomic_DNA"/>
</dbReference>
<evidence type="ECO:0000256" key="1">
    <source>
        <dbReference type="ARBA" id="ARBA00004651"/>
    </source>
</evidence>
<evidence type="ECO:0000256" key="6">
    <source>
        <dbReference type="ARBA" id="ARBA00022741"/>
    </source>
</evidence>
<comment type="subcellular location">
    <subcellularLocation>
        <location evidence="1">Cell membrane</location>
        <topology evidence="1">Multi-pass membrane protein</topology>
    </subcellularLocation>
</comment>
<evidence type="ECO:0000256" key="4">
    <source>
        <dbReference type="ARBA" id="ARBA00022679"/>
    </source>
</evidence>
<dbReference type="SUPFAM" id="SSF55874">
    <property type="entry name" value="ATPase domain of HSP90 chaperone/DNA topoisomerase II/histidine kinase"/>
    <property type="match status" value="1"/>
</dbReference>
<keyword evidence="2" id="KW-1003">Cell membrane</keyword>
<feature type="domain" description="Signal transduction histidine kinase internal region" evidence="13">
    <location>
        <begin position="381"/>
        <end position="459"/>
    </location>
</feature>
<accession>A0A1E3AFY3</accession>
<evidence type="ECO:0000313" key="15">
    <source>
        <dbReference type="Proteomes" id="UP000094067"/>
    </source>
</evidence>
<evidence type="ECO:0000256" key="5">
    <source>
        <dbReference type="ARBA" id="ARBA00022692"/>
    </source>
</evidence>
<dbReference type="RefSeq" id="WP_069153229.1">
    <property type="nucleotide sequence ID" value="NZ_MCGH01000002.1"/>
</dbReference>
<keyword evidence="11 12" id="KW-0472">Membrane</keyword>
<evidence type="ECO:0000256" key="7">
    <source>
        <dbReference type="ARBA" id="ARBA00022777"/>
    </source>
</evidence>
<feature type="transmembrane region" description="Helical" evidence="12">
    <location>
        <begin position="20"/>
        <end position="42"/>
    </location>
</feature>
<evidence type="ECO:0000256" key="12">
    <source>
        <dbReference type="SAM" id="Phobius"/>
    </source>
</evidence>
<evidence type="ECO:0000256" key="9">
    <source>
        <dbReference type="ARBA" id="ARBA00022989"/>
    </source>
</evidence>
<protein>
    <submittedName>
        <fullName evidence="14">Sensor histidine kinase YehU</fullName>
        <ecNumber evidence="14">2.7.13.3</ecNumber>
    </submittedName>
</protein>
<evidence type="ECO:0000313" key="14">
    <source>
        <dbReference type="EMBL" id="ODM07642.1"/>
    </source>
</evidence>
<keyword evidence="6" id="KW-0547">Nucleotide-binding</keyword>
<keyword evidence="8" id="KW-0067">ATP-binding</keyword>
<evidence type="ECO:0000256" key="2">
    <source>
        <dbReference type="ARBA" id="ARBA00022475"/>
    </source>
</evidence>
<keyword evidence="7 14" id="KW-0418">Kinase</keyword>
<gene>
    <name evidence="14" type="primary">yehU_21</name>
    <name evidence="14" type="ORF">BEI61_03532</name>
</gene>
<keyword evidence="5 12" id="KW-0812">Transmembrane</keyword>
<comment type="caution">
    <text evidence="14">The sequence shown here is derived from an EMBL/GenBank/DDBJ whole genome shotgun (WGS) entry which is preliminary data.</text>
</comment>
<evidence type="ECO:0000256" key="8">
    <source>
        <dbReference type="ARBA" id="ARBA00022840"/>
    </source>
</evidence>
<evidence type="ECO:0000259" key="13">
    <source>
        <dbReference type="Pfam" id="PF06580"/>
    </source>
</evidence>
<keyword evidence="3" id="KW-0597">Phosphoprotein</keyword>
<dbReference type="InterPro" id="IPR010559">
    <property type="entry name" value="Sig_transdc_His_kin_internal"/>
</dbReference>
<dbReference type="InterPro" id="IPR036890">
    <property type="entry name" value="HATPase_C_sf"/>
</dbReference>
<dbReference type="GO" id="GO:0000155">
    <property type="term" value="F:phosphorelay sensor kinase activity"/>
    <property type="evidence" value="ECO:0007669"/>
    <property type="project" value="InterPro"/>
</dbReference>
<evidence type="ECO:0000256" key="3">
    <source>
        <dbReference type="ARBA" id="ARBA00022553"/>
    </source>
</evidence>
<dbReference type="PATRIC" id="fig|1432052.4.peg.3925"/>
<organism evidence="14 15">
    <name type="scientific">Eisenbergiella tayi</name>
    <dbReference type="NCBI Taxonomy" id="1432052"/>
    <lineage>
        <taxon>Bacteria</taxon>
        <taxon>Bacillati</taxon>
        <taxon>Bacillota</taxon>
        <taxon>Clostridia</taxon>
        <taxon>Lachnospirales</taxon>
        <taxon>Lachnospiraceae</taxon>
        <taxon>Eisenbergiella</taxon>
    </lineage>
</organism>
<sequence length="596" mass="69103">MKKFNKSNNLVSRFTHKFFLTIVIPIIVLWGSYLFILNLHFINNTLSIQQTHLLNSLSTLKLSMANADYVFSSLENIPEITYYLDIYSLKSKMLYSLKKTIRSQCNSLRNSNISIDSLRIYSSKPELLYADPFYPLSDLPLNENEEEQLITSIPTDTLWYIVSTSPNSIFHLYAYKKLYAYNYEHVIGYMELGIRPEVLTSYFSQFENNTLLPNAHFAVYQDNQLLYSRSDAALLPSPEQITSLPDNTVTTDYLSGKYIHKATIPDLNLQIVLTGRLIDLPSQSNNLLPVINVLITCPLFFLLFYFFLDTRDLSRQIMDFSNYIRNSDPADLTLYQVTSQKYRQQYDELLHLICSYNDLFKENSTLISKVQKMEFLNQDAMYQALQAQIHPHFIYGTLENIRMLALQNRDKMVADMIYSLSALIRESVSISTKYVTLEDELNLAQHYLKIQKHRFGNRLNYSFQIEESLYSLKLPSFILQPILENSIIYGVSNTFHDCTLSVSAFPEKELTYIVISNTGKTISPERLAEVNNLLNGNGQLSEFQSKHNGCALYNIKERLNILYRKQARIFMTLEENSTQTTIVVRKESIYVPNINR</sequence>
<dbReference type="Pfam" id="PF06580">
    <property type="entry name" value="His_kinase"/>
    <property type="match status" value="1"/>
</dbReference>
<dbReference type="AlphaFoldDB" id="A0A1E3AFY3"/>
<reference evidence="14 15" key="1">
    <citation type="submission" date="2016-07" db="EMBL/GenBank/DDBJ databases">
        <title>Characterization of isolates of Eisenbergiella tayi derived from blood cultures, using whole genome sequencing.</title>
        <authorList>
            <person name="Burdz T."/>
            <person name="Wiebe D."/>
            <person name="Huynh C."/>
            <person name="Bernard K."/>
        </authorList>
    </citation>
    <scope>NUCLEOTIDE SEQUENCE [LARGE SCALE GENOMIC DNA]</scope>
    <source>
        <strain evidence="14 15">NML 110608</strain>
    </source>
</reference>
<keyword evidence="10" id="KW-0902">Two-component regulatory system</keyword>
<keyword evidence="9 12" id="KW-1133">Transmembrane helix</keyword>
<dbReference type="Proteomes" id="UP000094067">
    <property type="component" value="Unassembled WGS sequence"/>
</dbReference>